<evidence type="ECO:0000313" key="2">
    <source>
        <dbReference type="Proteomes" id="UP001283361"/>
    </source>
</evidence>
<accession>A0AAE1A7C6</accession>
<evidence type="ECO:0000313" key="1">
    <source>
        <dbReference type="EMBL" id="KAK3781841.1"/>
    </source>
</evidence>
<organism evidence="1 2">
    <name type="scientific">Elysia crispata</name>
    <name type="common">lettuce slug</name>
    <dbReference type="NCBI Taxonomy" id="231223"/>
    <lineage>
        <taxon>Eukaryota</taxon>
        <taxon>Metazoa</taxon>
        <taxon>Spiralia</taxon>
        <taxon>Lophotrochozoa</taxon>
        <taxon>Mollusca</taxon>
        <taxon>Gastropoda</taxon>
        <taxon>Heterobranchia</taxon>
        <taxon>Euthyneura</taxon>
        <taxon>Panpulmonata</taxon>
        <taxon>Sacoglossa</taxon>
        <taxon>Placobranchoidea</taxon>
        <taxon>Plakobranchidae</taxon>
        <taxon>Elysia</taxon>
    </lineage>
</organism>
<dbReference type="EMBL" id="JAWDGP010002584">
    <property type="protein sequence ID" value="KAK3781841.1"/>
    <property type="molecule type" value="Genomic_DNA"/>
</dbReference>
<reference evidence="1" key="1">
    <citation type="journal article" date="2023" name="G3 (Bethesda)">
        <title>A reference genome for the long-term kleptoplast-retaining sea slug Elysia crispata morphotype clarki.</title>
        <authorList>
            <person name="Eastman K.E."/>
            <person name="Pendleton A.L."/>
            <person name="Shaikh M.A."/>
            <person name="Suttiyut T."/>
            <person name="Ogas R."/>
            <person name="Tomko P."/>
            <person name="Gavelis G."/>
            <person name="Widhalm J.R."/>
            <person name="Wisecaver J.H."/>
        </authorList>
    </citation>
    <scope>NUCLEOTIDE SEQUENCE</scope>
    <source>
        <strain evidence="1">ECLA1</strain>
    </source>
</reference>
<protein>
    <submittedName>
        <fullName evidence="1">Uncharacterized protein</fullName>
    </submittedName>
</protein>
<dbReference type="Proteomes" id="UP001283361">
    <property type="component" value="Unassembled WGS sequence"/>
</dbReference>
<name>A0AAE1A7C6_9GAST</name>
<proteinExistence type="predicted"/>
<comment type="caution">
    <text evidence="1">The sequence shown here is derived from an EMBL/GenBank/DDBJ whole genome shotgun (WGS) entry which is preliminary data.</text>
</comment>
<dbReference type="AlphaFoldDB" id="A0AAE1A7C6"/>
<keyword evidence="2" id="KW-1185">Reference proteome</keyword>
<gene>
    <name evidence="1" type="ORF">RRG08_033406</name>
</gene>
<sequence>MWSQVFLFPYKVPGELWRDEEMTITTHPKMVCSTLKANRLILEKKLKNEDGSELKAKQKHRINKEYFVRYTAFTENCPEDTQRLQRIVRKIHSVYRELSGRYTAFTENCPEDTQRSQRILRRIHSVYRECSGRYTAFTENSPEDTQRSQRIVRKIHSVHRELSRRYTGFTKNSLEATPTYNEFSRSARSRDARFASISI</sequence>